<feature type="region of interest" description="Disordered" evidence="1">
    <location>
        <begin position="695"/>
        <end position="748"/>
    </location>
</feature>
<organism evidence="3 4">
    <name type="scientific">Viridothelium virens</name>
    <name type="common">Speckled blister lichen</name>
    <name type="synonym">Trypethelium virens</name>
    <dbReference type="NCBI Taxonomy" id="1048519"/>
    <lineage>
        <taxon>Eukaryota</taxon>
        <taxon>Fungi</taxon>
        <taxon>Dikarya</taxon>
        <taxon>Ascomycota</taxon>
        <taxon>Pezizomycotina</taxon>
        <taxon>Dothideomycetes</taxon>
        <taxon>Dothideomycetes incertae sedis</taxon>
        <taxon>Trypetheliales</taxon>
        <taxon>Trypetheliaceae</taxon>
        <taxon>Viridothelium</taxon>
    </lineage>
</organism>
<keyword evidence="2" id="KW-1133">Transmembrane helix</keyword>
<keyword evidence="4" id="KW-1185">Reference proteome</keyword>
<feature type="region of interest" description="Disordered" evidence="1">
    <location>
        <begin position="473"/>
        <end position="492"/>
    </location>
</feature>
<feature type="compositionally biased region" description="Basic and acidic residues" evidence="1">
    <location>
        <begin position="1"/>
        <end position="10"/>
    </location>
</feature>
<feature type="region of interest" description="Disordered" evidence="1">
    <location>
        <begin position="516"/>
        <end position="552"/>
    </location>
</feature>
<name>A0A6A6H8M5_VIRVR</name>
<proteinExistence type="predicted"/>
<feature type="region of interest" description="Disordered" evidence="1">
    <location>
        <begin position="169"/>
        <end position="230"/>
    </location>
</feature>
<feature type="transmembrane region" description="Helical" evidence="2">
    <location>
        <begin position="1338"/>
        <end position="1359"/>
    </location>
</feature>
<feature type="region of interest" description="Disordered" evidence="1">
    <location>
        <begin position="1"/>
        <end position="42"/>
    </location>
</feature>
<feature type="compositionally biased region" description="Polar residues" evidence="1">
    <location>
        <begin position="652"/>
        <end position="662"/>
    </location>
</feature>
<feature type="compositionally biased region" description="Low complexity" evidence="1">
    <location>
        <begin position="1159"/>
        <end position="1168"/>
    </location>
</feature>
<evidence type="ECO:0000256" key="1">
    <source>
        <dbReference type="SAM" id="MobiDB-lite"/>
    </source>
</evidence>
<feature type="compositionally biased region" description="Basic and acidic residues" evidence="1">
    <location>
        <begin position="1093"/>
        <end position="1111"/>
    </location>
</feature>
<sequence>MEEAMRERYADPSTPPGRSGDSEDKMRVVESQPSATHVSLHQRSLTPVFVDTQLSSTTMPATPRGGHTLTLHEYRKKQQIPSPPLAGPVKRVKRKPATPDLSTTGRVKTRLPLSPSVASNHSLELSPSPWPSENIHGPPTRGFDAFAALNSSDSVPSFTSLLESYYDRSNSAPPLTSNLSDPSKSVYSGDTFVTPEKTRARHFKPSKRLPRPVTQRGPRFSHSSITPSPLRLANSKLTSHLTSQPRETNHSSSFAISKFSFPEPPSPPAASLPRGHTESAATTNTQRSSADQQEAKTPTTLHFRGVSFDVVNPHNSLNLHNIETPADRDADISDYFETRSEPADIFRNHKRNNPSNRTMESRQTFLTANENNSPNSGHESRRLMTPPRAVYNDLTAAHHAITSRNGFPTSERSSRLELPLPPPPVAISPHKSVKTQLSVSSSNLSSYRPEPLNVQKASTSPSVLRRVTSIFRRSKPVEDEESKGSSSGTQSIALLDQQPTSTPRRAPSIHLQWFQKLGHDKRTSRSAPYFSGTSHHSARGPGNFQRQSVSQPEIRHSAYVSNYAGTEAAESRIFDTESIPPDWSSPDLDYSQEVHDQSNLWQFADKSDAETQRLSLLREGASDSILNRYTPNDTTLDSIVGQYYNDAPPTSAPSLTTISTAGEEQDTSPAIERGRHGANARLANFPSSGLSQFDFELSRSDTGSDFSDDEPQETPSRMSGVRSLRTSAGGPPPELLPSLPDSDLRPPEPPFMHRGHLNTIESGTSYASSYGDTRNLLLISSSTQPQGNATPESRLGSLLPSEGAKASSTTLPATFYEKDEHRTEQTMGVETAVASQNPPEIGTRQCDRQISLEQVMSDKVKHNGHLSGISTLSGSLFVLKNANRQHSSPCQSPADHSSVLPDTPKGLMEGIPKMWQEPSPASLSYQSDSKERTNHKQSLSGGTGASDDPDEWETVGDASRGDVGHEETEDSYASITRSADDSDIDHDRDWVPYVSPRQKNPKMFTNTSLSTIPSSTRENPDRMSSSTAPSMGMGSNRANSFTKFTITGPKLNLTGTPRGTGMREVGSSEADNSSPGMRFSSSPWSPKSFRSFHQAEDRQPELSEYGERDDMTPDSSPPDSAGLPGISAAKSYQSHISGTRMLVSPQESTPRRHHFPADSLSSSLRSSSEIPDGNRANEGCQRRYEHLRAPSKKWAPLYSNYQAPSVDEHLSTHPRRKGSRRSVHGQKELMPMKLAIIPQSRAEREGTNEDAIRRPEPAEISKFTSHRRQSSEIRPATAAAVSIIGSTKTEAPLLMRPSHPGIVRDRPSTTDSPSLKPIPPTPSLLAARRPREKLFSRIVFALCTLFPPALIMYGFGYMDSLIAAATRGEYLAFGTQEKRFARYVGITMTVAIVVAITAFMVSIAVKWS</sequence>
<feature type="transmembrane region" description="Helical" evidence="2">
    <location>
        <begin position="1380"/>
        <end position="1405"/>
    </location>
</feature>
<feature type="region of interest" description="Disordered" evidence="1">
    <location>
        <begin position="403"/>
        <end position="461"/>
    </location>
</feature>
<feature type="region of interest" description="Disordered" evidence="1">
    <location>
        <begin position="884"/>
        <end position="1180"/>
    </location>
</feature>
<feature type="region of interest" description="Disordered" evidence="1">
    <location>
        <begin position="1205"/>
        <end position="1227"/>
    </location>
</feature>
<dbReference type="OrthoDB" id="5353066at2759"/>
<evidence type="ECO:0000256" key="2">
    <source>
        <dbReference type="SAM" id="Phobius"/>
    </source>
</evidence>
<protein>
    <submittedName>
        <fullName evidence="3">Uncharacterized protein</fullName>
    </submittedName>
</protein>
<evidence type="ECO:0000313" key="3">
    <source>
        <dbReference type="EMBL" id="KAF2233853.1"/>
    </source>
</evidence>
<feature type="compositionally biased region" description="Low complexity" evidence="1">
    <location>
        <begin position="437"/>
        <end position="446"/>
    </location>
</feature>
<accession>A0A6A6H8M5</accession>
<dbReference type="EMBL" id="ML991803">
    <property type="protein sequence ID" value="KAF2233853.1"/>
    <property type="molecule type" value="Genomic_DNA"/>
</dbReference>
<feature type="region of interest" description="Disordered" evidence="1">
    <location>
        <begin position="782"/>
        <end position="808"/>
    </location>
</feature>
<feature type="compositionally biased region" description="Polar residues" evidence="1">
    <location>
        <begin position="169"/>
        <end position="188"/>
    </location>
</feature>
<feature type="compositionally biased region" description="Low complexity" evidence="1">
    <location>
        <begin position="1078"/>
        <end position="1092"/>
    </location>
</feature>
<feature type="compositionally biased region" description="Polar residues" evidence="1">
    <location>
        <begin position="279"/>
        <end position="299"/>
    </location>
</feature>
<reference evidence="3" key="1">
    <citation type="journal article" date="2020" name="Stud. Mycol.">
        <title>101 Dothideomycetes genomes: a test case for predicting lifestyles and emergence of pathogens.</title>
        <authorList>
            <person name="Haridas S."/>
            <person name="Albert R."/>
            <person name="Binder M."/>
            <person name="Bloem J."/>
            <person name="Labutti K."/>
            <person name="Salamov A."/>
            <person name="Andreopoulos B."/>
            <person name="Baker S."/>
            <person name="Barry K."/>
            <person name="Bills G."/>
            <person name="Bluhm B."/>
            <person name="Cannon C."/>
            <person name="Castanera R."/>
            <person name="Culley D."/>
            <person name="Daum C."/>
            <person name="Ezra D."/>
            <person name="Gonzalez J."/>
            <person name="Henrissat B."/>
            <person name="Kuo A."/>
            <person name="Liang C."/>
            <person name="Lipzen A."/>
            <person name="Lutzoni F."/>
            <person name="Magnuson J."/>
            <person name="Mondo S."/>
            <person name="Nolan M."/>
            <person name="Ohm R."/>
            <person name="Pangilinan J."/>
            <person name="Park H.-J."/>
            <person name="Ramirez L."/>
            <person name="Alfaro M."/>
            <person name="Sun H."/>
            <person name="Tritt A."/>
            <person name="Yoshinaga Y."/>
            <person name="Zwiers L.-H."/>
            <person name="Turgeon B."/>
            <person name="Goodwin S."/>
            <person name="Spatafora J."/>
            <person name="Crous P."/>
            <person name="Grigoriev I."/>
        </authorList>
    </citation>
    <scope>NUCLEOTIDE SEQUENCE</scope>
    <source>
        <strain evidence="3">Tuck. ex Michener</strain>
    </source>
</reference>
<feature type="compositionally biased region" description="Basic residues" evidence="1">
    <location>
        <begin position="1212"/>
        <end position="1224"/>
    </location>
</feature>
<feature type="region of interest" description="Disordered" evidence="1">
    <location>
        <begin position="640"/>
        <end position="671"/>
    </location>
</feature>
<keyword evidence="2" id="KW-0812">Transmembrane</keyword>
<feature type="compositionally biased region" description="Basic residues" evidence="1">
    <location>
        <begin position="199"/>
        <end position="210"/>
    </location>
</feature>
<keyword evidence="2" id="KW-0472">Membrane</keyword>
<evidence type="ECO:0000313" key="4">
    <source>
        <dbReference type="Proteomes" id="UP000800092"/>
    </source>
</evidence>
<feature type="region of interest" description="Disordered" evidence="1">
    <location>
        <begin position="78"/>
        <end position="107"/>
    </location>
</feature>
<feature type="compositionally biased region" description="Polar residues" evidence="1">
    <location>
        <begin position="1036"/>
        <end position="1045"/>
    </location>
</feature>
<feature type="compositionally biased region" description="Polar residues" evidence="1">
    <location>
        <begin position="782"/>
        <end position="791"/>
    </location>
</feature>
<dbReference type="Proteomes" id="UP000800092">
    <property type="component" value="Unassembled WGS sequence"/>
</dbReference>
<feature type="compositionally biased region" description="Polar residues" evidence="1">
    <location>
        <begin position="31"/>
        <end position="42"/>
    </location>
</feature>
<feature type="compositionally biased region" description="Polar residues" evidence="1">
    <location>
        <begin position="1003"/>
        <end position="1029"/>
    </location>
</feature>
<feature type="compositionally biased region" description="Polar residues" evidence="1">
    <location>
        <begin position="884"/>
        <end position="895"/>
    </location>
</feature>
<gene>
    <name evidence="3" type="ORF">EV356DRAFT_189587</name>
</gene>
<feature type="region of interest" description="Disordered" evidence="1">
    <location>
        <begin position="1294"/>
        <end position="1323"/>
    </location>
</feature>
<feature type="region of interest" description="Disordered" evidence="1">
    <location>
        <begin position="256"/>
        <end position="299"/>
    </location>
</feature>